<dbReference type="GO" id="GO:0043916">
    <property type="term" value="F:DNA-7-methylguanine glycosylase activity"/>
    <property type="evidence" value="ECO:0007669"/>
    <property type="project" value="TreeGrafter"/>
</dbReference>
<dbReference type="GO" id="GO:0005737">
    <property type="term" value="C:cytoplasm"/>
    <property type="evidence" value="ECO:0007669"/>
    <property type="project" value="TreeGrafter"/>
</dbReference>
<dbReference type="FunFam" id="1.10.340.30:FF:000004">
    <property type="entry name" value="DNA-3-methyladenine glycosylase II"/>
    <property type="match status" value="1"/>
</dbReference>
<dbReference type="EMBL" id="LOED01000008">
    <property type="protein sequence ID" value="KXG77708.1"/>
    <property type="molecule type" value="Genomic_DNA"/>
</dbReference>
<name>A0A140LAY3_9FIRM</name>
<comment type="caution">
    <text evidence="7">The sequence shown here is derived from an EMBL/GenBank/DDBJ whole genome shotgun (WGS) entry which is preliminary data.</text>
</comment>
<dbReference type="CDD" id="cd00056">
    <property type="entry name" value="ENDO3c"/>
    <property type="match status" value="1"/>
</dbReference>
<comment type="similarity">
    <text evidence="2">Belongs to the alkylbase DNA glycosidase AlkA family.</text>
</comment>
<evidence type="ECO:0000256" key="5">
    <source>
        <dbReference type="ARBA" id="ARBA00023204"/>
    </source>
</evidence>
<dbReference type="InterPro" id="IPR003265">
    <property type="entry name" value="HhH-GPD_domain"/>
</dbReference>
<gene>
    <name evidence="7" type="primary">alkA_2</name>
    <name evidence="7" type="ORF">AN618_09060</name>
</gene>
<dbReference type="GO" id="GO:0008725">
    <property type="term" value="F:DNA-3-methyladenine glycosylase activity"/>
    <property type="evidence" value="ECO:0007669"/>
    <property type="project" value="TreeGrafter"/>
</dbReference>
<reference evidence="7 8" key="1">
    <citation type="submission" date="2015-12" db="EMBL/GenBank/DDBJ databases">
        <title>Draft genome sequnece of Fervidicola ferrireducens strain Y170.</title>
        <authorList>
            <person name="Patel B.K."/>
        </authorList>
    </citation>
    <scope>NUCLEOTIDE SEQUENCE [LARGE SCALE GENOMIC DNA]</scope>
    <source>
        <strain evidence="7 8">Y170</strain>
    </source>
</reference>
<keyword evidence="5" id="KW-0234">DNA repair</keyword>
<keyword evidence="8" id="KW-1185">Reference proteome</keyword>
<dbReference type="InterPro" id="IPR011257">
    <property type="entry name" value="DNA_glycosylase"/>
</dbReference>
<keyword evidence="7" id="KW-0326">Glycosidase</keyword>
<evidence type="ECO:0000256" key="3">
    <source>
        <dbReference type="ARBA" id="ARBA00012000"/>
    </source>
</evidence>
<feature type="domain" description="HhH-GPD" evidence="6">
    <location>
        <begin position="54"/>
        <end position="205"/>
    </location>
</feature>
<dbReference type="Gene3D" id="1.10.1670.40">
    <property type="match status" value="1"/>
</dbReference>
<dbReference type="SMART" id="SM00478">
    <property type="entry name" value="ENDO3c"/>
    <property type="match status" value="1"/>
</dbReference>
<dbReference type="GO" id="GO:0006285">
    <property type="term" value="P:base-excision repair, AP site formation"/>
    <property type="evidence" value="ECO:0007669"/>
    <property type="project" value="TreeGrafter"/>
</dbReference>
<accession>A0A140LAY3</accession>
<dbReference type="InParanoid" id="A0A140LAY3"/>
<dbReference type="InterPro" id="IPR051912">
    <property type="entry name" value="Alkylbase_DNA_Glycosylase/TA"/>
</dbReference>
<dbReference type="SUPFAM" id="SSF48150">
    <property type="entry name" value="DNA-glycosylase"/>
    <property type="match status" value="1"/>
</dbReference>
<dbReference type="Gene3D" id="1.10.340.30">
    <property type="entry name" value="Hypothetical protein, domain 2"/>
    <property type="match status" value="1"/>
</dbReference>
<evidence type="ECO:0000313" key="8">
    <source>
        <dbReference type="Proteomes" id="UP000070427"/>
    </source>
</evidence>
<dbReference type="Proteomes" id="UP000070427">
    <property type="component" value="Unassembled WGS sequence"/>
</dbReference>
<dbReference type="Pfam" id="PF00730">
    <property type="entry name" value="HhH-GPD"/>
    <property type="match status" value="1"/>
</dbReference>
<evidence type="ECO:0000256" key="2">
    <source>
        <dbReference type="ARBA" id="ARBA00010817"/>
    </source>
</evidence>
<protein>
    <recommendedName>
        <fullName evidence="3">DNA-3-methyladenine glycosylase II</fullName>
        <ecNumber evidence="3">3.2.2.21</ecNumber>
    </recommendedName>
</protein>
<dbReference type="GO" id="GO:0006307">
    <property type="term" value="P:DNA alkylation repair"/>
    <property type="evidence" value="ECO:0007669"/>
    <property type="project" value="TreeGrafter"/>
</dbReference>
<dbReference type="GO" id="GO:0032131">
    <property type="term" value="F:alkylated DNA binding"/>
    <property type="evidence" value="ECO:0007669"/>
    <property type="project" value="TreeGrafter"/>
</dbReference>
<dbReference type="OrthoDB" id="9785929at2"/>
<organism evidence="7 8">
    <name type="scientific">Fervidicola ferrireducens</name>
    <dbReference type="NCBI Taxonomy" id="520764"/>
    <lineage>
        <taxon>Bacteria</taxon>
        <taxon>Bacillati</taxon>
        <taxon>Bacillota</taxon>
        <taxon>Clostridia</taxon>
        <taxon>Thermosediminibacterales</taxon>
        <taxon>Thermosediminibacteraceae</taxon>
        <taxon>Fervidicola</taxon>
    </lineage>
</organism>
<keyword evidence="4" id="KW-0227">DNA damage</keyword>
<dbReference type="STRING" id="520764.AN618_09060"/>
<dbReference type="PANTHER" id="PTHR43003">
    <property type="entry name" value="DNA-3-METHYLADENINE GLYCOSYLASE"/>
    <property type="match status" value="1"/>
</dbReference>
<proteinExistence type="inferred from homology"/>
<keyword evidence="7" id="KW-0378">Hydrolase</keyword>
<evidence type="ECO:0000256" key="1">
    <source>
        <dbReference type="ARBA" id="ARBA00000086"/>
    </source>
</evidence>
<comment type="catalytic activity">
    <reaction evidence="1">
        <text>Hydrolysis of alkylated DNA, releasing 3-methyladenine, 3-methylguanine, 7-methylguanine and 7-methyladenine.</text>
        <dbReference type="EC" id="3.2.2.21"/>
    </reaction>
</comment>
<evidence type="ECO:0000256" key="4">
    <source>
        <dbReference type="ARBA" id="ARBA00022763"/>
    </source>
</evidence>
<dbReference type="AlphaFoldDB" id="A0A140LAY3"/>
<dbReference type="EC" id="3.2.2.21" evidence="3"/>
<sequence length="213" mass="24212">MSGVKKILRFQKNDEVLQALSKADEKINYLIQLIGDYTLELERDFFKALVQSIVGQQLSIKAAETIFARLENLCGQVTPERILSLSENELKSAGLSKKKIEYIKDLSEKVISGAVDLEKLDSMNDEEVIRTLVQVKGIGRWTAEMFLIFSLGRPDIFSLLDFGLQLAVKGLYGLSDWPDKKTLDSISQRWKPYRTAASLYLWEAKNRGYINLT</sequence>
<dbReference type="FunCoup" id="A0A140LAY3">
    <property type="interactions" value="115"/>
</dbReference>
<dbReference type="PATRIC" id="fig|520764.3.peg.941"/>
<evidence type="ECO:0000259" key="6">
    <source>
        <dbReference type="SMART" id="SM00478"/>
    </source>
</evidence>
<dbReference type="PANTHER" id="PTHR43003:SF5">
    <property type="entry name" value="DNA-3-METHYLADENINE GLYCOSYLASE"/>
    <property type="match status" value="1"/>
</dbReference>
<evidence type="ECO:0000313" key="7">
    <source>
        <dbReference type="EMBL" id="KXG77708.1"/>
    </source>
</evidence>
<dbReference type="GO" id="GO:0032993">
    <property type="term" value="C:protein-DNA complex"/>
    <property type="evidence" value="ECO:0007669"/>
    <property type="project" value="TreeGrafter"/>
</dbReference>